<comment type="caution">
    <text evidence="2">The sequence shown here is derived from an EMBL/GenBank/DDBJ whole genome shotgun (WGS) entry which is preliminary data.</text>
</comment>
<dbReference type="OrthoDB" id="9909019at2759"/>
<proteinExistence type="predicted"/>
<dbReference type="EMBL" id="QEAM01000308">
    <property type="protein sequence ID" value="TPX41672.1"/>
    <property type="molecule type" value="Genomic_DNA"/>
</dbReference>
<feature type="transmembrane region" description="Helical" evidence="1">
    <location>
        <begin position="33"/>
        <end position="55"/>
    </location>
</feature>
<name>A0A507CR77_9FUNG</name>
<reference evidence="2 3" key="1">
    <citation type="journal article" date="2019" name="Sci. Rep.">
        <title>Comparative genomics of chytrid fungi reveal insights into the obligate biotrophic and pathogenic lifestyle of Synchytrium endobioticum.</title>
        <authorList>
            <person name="van de Vossenberg B.T.L.H."/>
            <person name="Warris S."/>
            <person name="Nguyen H.D.T."/>
            <person name="van Gent-Pelzer M.P.E."/>
            <person name="Joly D.L."/>
            <person name="van de Geest H.C."/>
            <person name="Bonants P.J.M."/>
            <person name="Smith D.S."/>
            <person name="Levesque C.A."/>
            <person name="van der Lee T.A.J."/>
        </authorList>
    </citation>
    <scope>NUCLEOTIDE SEQUENCE [LARGE SCALE GENOMIC DNA]</scope>
    <source>
        <strain evidence="2 3">LEV6574</strain>
    </source>
</reference>
<keyword evidence="1" id="KW-1133">Transmembrane helix</keyword>
<sequence length="201" mass="22461">MSDWLCNAYTKAYSPGIIRTAAELTELCLSFRIFWLQLISIFIFFSLRIVSYIAVGTLTSLGGVCTGYTMLVDSQDPPLIRAKQPRNMDYVKISGVPIRPAVHLTVVARPASCLSLFAVIFTNSILGKFQDNPALLRHLFKIDCRFLRKSHFVSETSNTRFVRTPSFSTNGVVLNLLYIDLTSAQPPKNLKAQDAINLPNI</sequence>
<keyword evidence="1" id="KW-0812">Transmembrane</keyword>
<dbReference type="Proteomes" id="UP000320475">
    <property type="component" value="Unassembled WGS sequence"/>
</dbReference>
<evidence type="ECO:0000313" key="2">
    <source>
        <dbReference type="EMBL" id="TPX41672.1"/>
    </source>
</evidence>
<organism evidence="2 3">
    <name type="scientific">Synchytrium endobioticum</name>
    <dbReference type="NCBI Taxonomy" id="286115"/>
    <lineage>
        <taxon>Eukaryota</taxon>
        <taxon>Fungi</taxon>
        <taxon>Fungi incertae sedis</taxon>
        <taxon>Chytridiomycota</taxon>
        <taxon>Chytridiomycota incertae sedis</taxon>
        <taxon>Chytridiomycetes</taxon>
        <taxon>Synchytriales</taxon>
        <taxon>Synchytriaceae</taxon>
        <taxon>Synchytrium</taxon>
    </lineage>
</organism>
<protein>
    <submittedName>
        <fullName evidence="2">Uncharacterized protein</fullName>
    </submittedName>
</protein>
<dbReference type="AlphaFoldDB" id="A0A507CR77"/>
<evidence type="ECO:0000256" key="1">
    <source>
        <dbReference type="SAM" id="Phobius"/>
    </source>
</evidence>
<keyword evidence="1" id="KW-0472">Membrane</keyword>
<accession>A0A507CR77</accession>
<gene>
    <name evidence="2" type="ORF">SeLEV6574_g05977</name>
</gene>
<dbReference type="VEuPathDB" id="FungiDB:SeMB42_g05981"/>
<evidence type="ECO:0000313" key="3">
    <source>
        <dbReference type="Proteomes" id="UP000320475"/>
    </source>
</evidence>